<gene>
    <name evidence="3" type="ORF">SAMN06273567_11189</name>
</gene>
<feature type="domain" description="DUF1707" evidence="2">
    <location>
        <begin position="13"/>
        <end position="65"/>
    </location>
</feature>
<dbReference type="Proteomes" id="UP000317484">
    <property type="component" value="Unassembled WGS sequence"/>
</dbReference>
<name>A0A521FMK4_9ACTN</name>
<evidence type="ECO:0000313" key="3">
    <source>
        <dbReference type="EMBL" id="SMO97453.1"/>
    </source>
</evidence>
<reference evidence="3 4" key="1">
    <citation type="submission" date="2017-05" db="EMBL/GenBank/DDBJ databases">
        <authorList>
            <person name="Varghese N."/>
            <person name="Submissions S."/>
        </authorList>
    </citation>
    <scope>NUCLEOTIDE SEQUENCE [LARGE SCALE GENOMIC DNA]</scope>
    <source>
        <strain evidence="3 4">DSM 46834</strain>
    </source>
</reference>
<dbReference type="PANTHER" id="PTHR40763:SF4">
    <property type="entry name" value="DUF1707 DOMAIN-CONTAINING PROTEIN"/>
    <property type="match status" value="1"/>
</dbReference>
<proteinExistence type="predicted"/>
<evidence type="ECO:0000259" key="2">
    <source>
        <dbReference type="Pfam" id="PF08044"/>
    </source>
</evidence>
<dbReference type="PANTHER" id="PTHR40763">
    <property type="entry name" value="MEMBRANE PROTEIN-RELATED"/>
    <property type="match status" value="1"/>
</dbReference>
<sequence length="69" mass="7726">MGNDREGTVRRAVRAGDDDREGTVRRLQRGLAEGRLDVAEFDERVRAAYAARTLGELADLTADLPPDRW</sequence>
<dbReference type="EMBL" id="FXTJ01000011">
    <property type="protein sequence ID" value="SMO97453.1"/>
    <property type="molecule type" value="Genomic_DNA"/>
</dbReference>
<accession>A0A521FMK4</accession>
<organism evidence="3 4">
    <name type="scientific">Geodermatophilus aquaeductus</name>
    <dbReference type="NCBI Taxonomy" id="1564161"/>
    <lineage>
        <taxon>Bacteria</taxon>
        <taxon>Bacillati</taxon>
        <taxon>Actinomycetota</taxon>
        <taxon>Actinomycetes</taxon>
        <taxon>Geodermatophilales</taxon>
        <taxon>Geodermatophilaceae</taxon>
        <taxon>Geodermatophilus</taxon>
    </lineage>
</organism>
<protein>
    <recommendedName>
        <fullName evidence="2">DUF1707 domain-containing protein</fullName>
    </recommendedName>
</protein>
<evidence type="ECO:0000256" key="1">
    <source>
        <dbReference type="SAM" id="MobiDB-lite"/>
    </source>
</evidence>
<dbReference type="Pfam" id="PF08044">
    <property type="entry name" value="DUF1707"/>
    <property type="match status" value="1"/>
</dbReference>
<keyword evidence="4" id="KW-1185">Reference proteome</keyword>
<dbReference type="AlphaFoldDB" id="A0A521FMK4"/>
<feature type="region of interest" description="Disordered" evidence="1">
    <location>
        <begin position="1"/>
        <end position="22"/>
    </location>
</feature>
<evidence type="ECO:0000313" key="4">
    <source>
        <dbReference type="Proteomes" id="UP000317484"/>
    </source>
</evidence>
<dbReference type="InterPro" id="IPR012551">
    <property type="entry name" value="DUF1707_SHOCT-like"/>
</dbReference>